<dbReference type="Gene3D" id="1.10.1660.10">
    <property type="match status" value="1"/>
</dbReference>
<evidence type="ECO:0000313" key="5">
    <source>
        <dbReference type="Proteomes" id="UP000218418"/>
    </source>
</evidence>
<dbReference type="AlphaFoldDB" id="A0A1Z4LZG8"/>
<sequence>MEGELTIQQVAKLTGLSVHTLRYYERNGLLEPVTRAANGHRRYSEQDVKAIKFLNKLRATGMSIRKMQQFAILFREQPEAVDERRAILEEHEQEVQERIRELNRNLEVIQWKIQHYKNLKIESERNLSNQNQQNSQEEES</sequence>
<dbReference type="Proteomes" id="UP000218418">
    <property type="component" value="Chromosome"/>
</dbReference>
<feature type="coiled-coil region" evidence="2">
    <location>
        <begin position="85"/>
        <end position="140"/>
    </location>
</feature>
<gene>
    <name evidence="4" type="ORF">NIES267_61470</name>
</gene>
<evidence type="ECO:0000259" key="3">
    <source>
        <dbReference type="PROSITE" id="PS50937"/>
    </source>
</evidence>
<dbReference type="EMBL" id="AP018227">
    <property type="protein sequence ID" value="BAY86636.1"/>
    <property type="molecule type" value="Genomic_DNA"/>
</dbReference>
<dbReference type="InterPro" id="IPR047057">
    <property type="entry name" value="MerR_fam"/>
</dbReference>
<proteinExistence type="predicted"/>
<dbReference type="CDD" id="cd01109">
    <property type="entry name" value="HTH_YyaN"/>
    <property type="match status" value="1"/>
</dbReference>
<evidence type="ECO:0000256" key="2">
    <source>
        <dbReference type="SAM" id="Coils"/>
    </source>
</evidence>
<dbReference type="InterPro" id="IPR009061">
    <property type="entry name" value="DNA-bd_dom_put_sf"/>
</dbReference>
<dbReference type="Pfam" id="PF13411">
    <property type="entry name" value="MerR_1"/>
    <property type="match status" value="1"/>
</dbReference>
<dbReference type="InterPro" id="IPR000551">
    <property type="entry name" value="MerR-type_HTH_dom"/>
</dbReference>
<accession>A0A1Z4LZG8</accession>
<dbReference type="GO" id="GO:0003700">
    <property type="term" value="F:DNA-binding transcription factor activity"/>
    <property type="evidence" value="ECO:0007669"/>
    <property type="project" value="InterPro"/>
</dbReference>
<dbReference type="PRINTS" id="PR00040">
    <property type="entry name" value="HTHMERR"/>
</dbReference>
<name>A0A1Z4LZG8_9CYAN</name>
<dbReference type="PANTHER" id="PTHR30204:SF98">
    <property type="entry name" value="HTH-TYPE TRANSCRIPTIONAL REGULATOR ADHR"/>
    <property type="match status" value="1"/>
</dbReference>
<organism evidence="4 5">
    <name type="scientific">Calothrix parasitica NIES-267</name>
    <dbReference type="NCBI Taxonomy" id="1973488"/>
    <lineage>
        <taxon>Bacteria</taxon>
        <taxon>Bacillati</taxon>
        <taxon>Cyanobacteriota</taxon>
        <taxon>Cyanophyceae</taxon>
        <taxon>Nostocales</taxon>
        <taxon>Calotrichaceae</taxon>
        <taxon>Calothrix</taxon>
    </lineage>
</organism>
<dbReference type="SUPFAM" id="SSF46955">
    <property type="entry name" value="Putative DNA-binding domain"/>
    <property type="match status" value="1"/>
</dbReference>
<evidence type="ECO:0000313" key="4">
    <source>
        <dbReference type="EMBL" id="BAY86636.1"/>
    </source>
</evidence>
<protein>
    <submittedName>
        <fullName evidence="4">MerR family transcriptional regulator</fullName>
    </submittedName>
</protein>
<keyword evidence="1" id="KW-0238">DNA-binding</keyword>
<keyword evidence="5" id="KW-1185">Reference proteome</keyword>
<feature type="domain" description="HTH merR-type" evidence="3">
    <location>
        <begin position="4"/>
        <end position="73"/>
    </location>
</feature>
<evidence type="ECO:0000256" key="1">
    <source>
        <dbReference type="ARBA" id="ARBA00023125"/>
    </source>
</evidence>
<reference evidence="4 5" key="1">
    <citation type="submission" date="2017-06" db="EMBL/GenBank/DDBJ databases">
        <title>Genome sequencing of cyanobaciteial culture collection at National Institute for Environmental Studies (NIES).</title>
        <authorList>
            <person name="Hirose Y."/>
            <person name="Shimura Y."/>
            <person name="Fujisawa T."/>
            <person name="Nakamura Y."/>
            <person name="Kawachi M."/>
        </authorList>
    </citation>
    <scope>NUCLEOTIDE SEQUENCE [LARGE SCALE GENOMIC DNA]</scope>
    <source>
        <strain evidence="4 5">NIES-267</strain>
    </source>
</reference>
<dbReference type="PROSITE" id="PS50937">
    <property type="entry name" value="HTH_MERR_2"/>
    <property type="match status" value="1"/>
</dbReference>
<dbReference type="OrthoDB" id="9811174at2"/>
<dbReference type="PANTHER" id="PTHR30204">
    <property type="entry name" value="REDOX-CYCLING DRUG-SENSING TRANSCRIPTIONAL ACTIVATOR SOXR"/>
    <property type="match status" value="1"/>
</dbReference>
<dbReference type="GO" id="GO:0003677">
    <property type="term" value="F:DNA binding"/>
    <property type="evidence" value="ECO:0007669"/>
    <property type="project" value="UniProtKB-KW"/>
</dbReference>
<keyword evidence="2" id="KW-0175">Coiled coil</keyword>
<dbReference type="SMART" id="SM00422">
    <property type="entry name" value="HTH_MERR"/>
    <property type="match status" value="1"/>
</dbReference>